<dbReference type="AlphaFoldDB" id="A0A7W9AFK6"/>
<keyword evidence="3" id="KW-1185">Reference proteome</keyword>
<organism evidence="2 3">
    <name type="scientific">Sphingobium boeckii</name>
    <dbReference type="NCBI Taxonomy" id="1082345"/>
    <lineage>
        <taxon>Bacteria</taxon>
        <taxon>Pseudomonadati</taxon>
        <taxon>Pseudomonadota</taxon>
        <taxon>Alphaproteobacteria</taxon>
        <taxon>Sphingomonadales</taxon>
        <taxon>Sphingomonadaceae</taxon>
        <taxon>Sphingobium</taxon>
    </lineage>
</organism>
<dbReference type="PANTHER" id="PTHR47472:SF1">
    <property type="entry name" value="DUF1446-DOMAIN-CONTAINING PROTEIN"/>
    <property type="match status" value="1"/>
</dbReference>
<dbReference type="EMBL" id="JACIJC010000001">
    <property type="protein sequence ID" value="MBB5684758.1"/>
    <property type="molecule type" value="Genomic_DNA"/>
</dbReference>
<evidence type="ECO:0000259" key="1">
    <source>
        <dbReference type="Pfam" id="PF07287"/>
    </source>
</evidence>
<feature type="domain" description="Acyclic terpene utilisation N-terminal" evidence="1">
    <location>
        <begin position="11"/>
        <end position="445"/>
    </location>
</feature>
<sequence>MARRMNAKSMIRIGSGAGFAGDRIEPSIELIEQGDLDFLVFECLAERTIALAQLRRLEDPLNGYDLMLLERLGGVIDTSVRKNVRIISNMGAANPVAAAERAAELARERGFHGMKIAAIVGDDVTEYIAAAGGALEDGRTVSDLGDQIISANAYLGSFAIARALDEGAHIVLTGRTGDPALFVGPMIHAFGWAEDDWHRLGRGTAIGHMLECAGQLTGGYFADPGCKDVPGLARLGFPMADIDADGIAVFSKVAGSGGELSIRSCTEQLLYEIFDPAAYLQSDVIADLSRITFTEIDQGIRMDGASGRERPAKLKVSVGYRDGFIGEGQISYAGPGAVERGKLALEIVRERLALRALPIEELRLELIGVNATNFTTGAAAATDLREVRIRAAGRAADRKSAAAVGGEVEALYTNGPAGGGGAWAQDREVVAIASTYVERDAVEPGIVWVTA</sequence>
<gene>
    <name evidence="2" type="ORF">FHS49_000749</name>
</gene>
<proteinExistence type="predicted"/>
<dbReference type="InterPro" id="IPR010839">
    <property type="entry name" value="AtuA_N"/>
</dbReference>
<evidence type="ECO:0000313" key="3">
    <source>
        <dbReference type="Proteomes" id="UP000549617"/>
    </source>
</evidence>
<comment type="caution">
    <text evidence="2">The sequence shown here is derived from an EMBL/GenBank/DDBJ whole genome shotgun (WGS) entry which is preliminary data.</text>
</comment>
<dbReference type="Proteomes" id="UP000549617">
    <property type="component" value="Unassembled WGS sequence"/>
</dbReference>
<dbReference type="PANTHER" id="PTHR47472">
    <property type="entry name" value="PROPIONYL-COA CARBOXYLASE"/>
    <property type="match status" value="1"/>
</dbReference>
<dbReference type="RefSeq" id="WP_221240349.1">
    <property type="nucleotide sequence ID" value="NZ_JACIJC010000001.1"/>
</dbReference>
<accession>A0A7W9AFK6</accession>
<name>A0A7W9AFK6_9SPHN</name>
<evidence type="ECO:0000313" key="2">
    <source>
        <dbReference type="EMBL" id="MBB5684758.1"/>
    </source>
</evidence>
<dbReference type="Pfam" id="PF07287">
    <property type="entry name" value="AtuA"/>
    <property type="match status" value="1"/>
</dbReference>
<protein>
    <recommendedName>
        <fullName evidence="1">Acyclic terpene utilisation N-terminal domain-containing protein</fullName>
    </recommendedName>
</protein>
<reference evidence="2 3" key="1">
    <citation type="submission" date="2020-08" db="EMBL/GenBank/DDBJ databases">
        <title>Genomic Encyclopedia of Type Strains, Phase IV (KMG-IV): sequencing the most valuable type-strain genomes for metagenomic binning, comparative biology and taxonomic classification.</title>
        <authorList>
            <person name="Goeker M."/>
        </authorList>
    </citation>
    <scope>NUCLEOTIDE SEQUENCE [LARGE SCALE GENOMIC DNA]</scope>
    <source>
        <strain evidence="2 3">DSM 25079</strain>
    </source>
</reference>